<evidence type="ECO:0000256" key="1">
    <source>
        <dbReference type="ARBA" id="ARBA00005375"/>
    </source>
</evidence>
<dbReference type="Pfam" id="PF00328">
    <property type="entry name" value="His_Phos_2"/>
    <property type="match status" value="2"/>
</dbReference>
<evidence type="ECO:0000313" key="4">
    <source>
        <dbReference type="RefSeq" id="XP_017780708.1"/>
    </source>
</evidence>
<reference evidence="4" key="1">
    <citation type="submission" date="2025-08" db="UniProtKB">
        <authorList>
            <consortium name="RefSeq"/>
        </authorList>
    </citation>
    <scope>IDENTIFICATION</scope>
    <source>
        <tissue evidence="4">Whole Larva</tissue>
    </source>
</reference>
<keyword evidence="2" id="KW-0732">Signal</keyword>
<proteinExistence type="inferred from homology"/>
<organism evidence="3 4">
    <name type="scientific">Nicrophorus vespilloides</name>
    <name type="common">Boreal carrion beetle</name>
    <dbReference type="NCBI Taxonomy" id="110193"/>
    <lineage>
        <taxon>Eukaryota</taxon>
        <taxon>Metazoa</taxon>
        <taxon>Ecdysozoa</taxon>
        <taxon>Arthropoda</taxon>
        <taxon>Hexapoda</taxon>
        <taxon>Insecta</taxon>
        <taxon>Pterygota</taxon>
        <taxon>Neoptera</taxon>
        <taxon>Endopterygota</taxon>
        <taxon>Coleoptera</taxon>
        <taxon>Polyphaga</taxon>
        <taxon>Staphyliniformia</taxon>
        <taxon>Silphidae</taxon>
        <taxon>Nicrophorinae</taxon>
        <taxon>Nicrophorus</taxon>
    </lineage>
</organism>
<dbReference type="GeneID" id="108565656"/>
<dbReference type="SUPFAM" id="SSF53254">
    <property type="entry name" value="Phosphoglycerate mutase-like"/>
    <property type="match status" value="1"/>
</dbReference>
<accession>A0ABM1N1K8</accession>
<dbReference type="InterPro" id="IPR000560">
    <property type="entry name" value="His_Pase_clade-2"/>
</dbReference>
<dbReference type="CDD" id="cd07061">
    <property type="entry name" value="HP_HAP_like"/>
    <property type="match status" value="1"/>
</dbReference>
<dbReference type="InterPro" id="IPR029033">
    <property type="entry name" value="His_PPase_superfam"/>
</dbReference>
<protein>
    <submittedName>
        <fullName evidence="4">Venom acid phosphatase Acph-1-like</fullName>
    </submittedName>
</protein>
<dbReference type="InterPro" id="IPR050645">
    <property type="entry name" value="Histidine_acid_phosphatase"/>
</dbReference>
<name>A0ABM1N1K8_NICVS</name>
<dbReference type="Proteomes" id="UP000695000">
    <property type="component" value="Unplaced"/>
</dbReference>
<comment type="similarity">
    <text evidence="1">Belongs to the histidine acid phosphatase family.</text>
</comment>
<dbReference type="RefSeq" id="XP_017780708.1">
    <property type="nucleotide sequence ID" value="XM_017925219.1"/>
</dbReference>
<dbReference type="PANTHER" id="PTHR11567">
    <property type="entry name" value="ACID PHOSPHATASE-RELATED"/>
    <property type="match status" value="1"/>
</dbReference>
<dbReference type="Gene3D" id="3.40.50.1240">
    <property type="entry name" value="Phosphoglycerate mutase-like"/>
    <property type="match status" value="1"/>
</dbReference>
<dbReference type="PANTHER" id="PTHR11567:SF210">
    <property type="entry name" value="ACID PHOSPHATASE 5-RELATED"/>
    <property type="match status" value="1"/>
</dbReference>
<evidence type="ECO:0000313" key="3">
    <source>
        <dbReference type="Proteomes" id="UP000695000"/>
    </source>
</evidence>
<evidence type="ECO:0000256" key="2">
    <source>
        <dbReference type="SAM" id="SignalP"/>
    </source>
</evidence>
<feature type="chain" id="PRO_5046726690" evidence="2">
    <location>
        <begin position="19"/>
        <end position="348"/>
    </location>
</feature>
<gene>
    <name evidence="4" type="primary">LOC108565656</name>
</gene>
<keyword evidence="3" id="KW-1185">Reference proteome</keyword>
<sequence>MWKLFFLVFACLVSEFCASQDSLLLTHIIYRHGNRTPNFSHLPIVNNPYANETFFPFGIGHLTLDGRRRAYNLGIKLRKRYSEFLGDLYYTDLIEARSSNSPRCVMSMQSVLASLFPPTSEWELKSGLEWQPAYFFAPSIKDDKLIYPSCDKITKLHGVMDEEFYNYVEQNTGINITSSFEMMRIWNIYHNLEELGFELPEWVLAQWPQPFAKFGLQYWKRVADQSAHYVIGPLLKKMNIDTMRKINNTLIPKDRKMFMYSGHDINVVGYLGAIGVFKENMYINYSASILIEVHQVNDDYFVKVLFDNYDGKEHQVIKIPACGGVELCPLNTYISITEEKYGPEEWCT</sequence>
<feature type="signal peptide" evidence="2">
    <location>
        <begin position="1"/>
        <end position="18"/>
    </location>
</feature>